<evidence type="ECO:0000313" key="2">
    <source>
        <dbReference type="EMBL" id="MBK1629484.1"/>
    </source>
</evidence>
<dbReference type="EMBL" id="NRRV01000002">
    <property type="protein sequence ID" value="MBK1629484.1"/>
    <property type="molecule type" value="Genomic_DNA"/>
</dbReference>
<evidence type="ECO:0000313" key="3">
    <source>
        <dbReference type="Proteomes" id="UP000748752"/>
    </source>
</evidence>
<dbReference type="Proteomes" id="UP000748752">
    <property type="component" value="Unassembled WGS sequence"/>
</dbReference>
<sequence length="138" mass="15020">MSFARRLVVDTGVLVSAAIRPESVPALAFEKALLQFEVCASDETLAELSTVLMRSKFDRYAARDLRQAFVDGFRQHATLLAVTEVVTDCADPKDNKFLALAETADAELIVASAAHLTDLHPWRGIPILPPAAFLVGVR</sequence>
<dbReference type="InterPro" id="IPR029060">
    <property type="entry name" value="PIN-like_dom_sf"/>
</dbReference>
<comment type="caution">
    <text evidence="2">The sequence shown here is derived from an EMBL/GenBank/DDBJ whole genome shotgun (WGS) entry which is preliminary data.</text>
</comment>
<dbReference type="NCBIfam" id="TIGR00305">
    <property type="entry name" value="putative toxin-antitoxin system toxin component, PIN family"/>
    <property type="match status" value="1"/>
</dbReference>
<keyword evidence="3" id="KW-1185">Reference proteome</keyword>
<gene>
    <name evidence="2" type="ORF">CKO31_01765</name>
</gene>
<dbReference type="PANTHER" id="PTHR34610:SF3">
    <property type="entry name" value="SSL7007 PROTEIN"/>
    <property type="match status" value="1"/>
</dbReference>
<dbReference type="InterPro" id="IPR002716">
    <property type="entry name" value="PIN_dom"/>
</dbReference>
<dbReference type="InterPro" id="IPR002850">
    <property type="entry name" value="PIN_toxin-like"/>
</dbReference>
<dbReference type="Pfam" id="PF13470">
    <property type="entry name" value="PIN_3"/>
    <property type="match status" value="1"/>
</dbReference>
<reference evidence="2 3" key="1">
    <citation type="journal article" date="2020" name="Microorganisms">
        <title>Osmotic Adaptation and Compatible Solute Biosynthesis of Phototrophic Bacteria as Revealed from Genome Analyses.</title>
        <authorList>
            <person name="Imhoff J.F."/>
            <person name="Rahn T."/>
            <person name="Kunzel S."/>
            <person name="Keller A."/>
            <person name="Neulinger S.C."/>
        </authorList>
    </citation>
    <scope>NUCLEOTIDE SEQUENCE [LARGE SCALE GENOMIC DNA]</scope>
    <source>
        <strain evidence="2 3">DSM 6210</strain>
    </source>
</reference>
<feature type="domain" description="PIN" evidence="1">
    <location>
        <begin position="6"/>
        <end position="110"/>
    </location>
</feature>
<dbReference type="RefSeq" id="WP_200233466.1">
    <property type="nucleotide sequence ID" value="NZ_NRRV01000002.1"/>
</dbReference>
<protein>
    <submittedName>
        <fullName evidence="2">Toxin-antitoxin system toxin component, PIN family</fullName>
    </submittedName>
</protein>
<proteinExistence type="predicted"/>
<name>A0ABS1CDC2_9GAMM</name>
<dbReference type="PANTHER" id="PTHR34610">
    <property type="entry name" value="SSL7007 PROTEIN"/>
    <property type="match status" value="1"/>
</dbReference>
<evidence type="ECO:0000259" key="1">
    <source>
        <dbReference type="Pfam" id="PF13470"/>
    </source>
</evidence>
<accession>A0ABS1CDC2</accession>
<organism evidence="2 3">
    <name type="scientific">Thiohalocapsa halophila</name>
    <dbReference type="NCBI Taxonomy" id="69359"/>
    <lineage>
        <taxon>Bacteria</taxon>
        <taxon>Pseudomonadati</taxon>
        <taxon>Pseudomonadota</taxon>
        <taxon>Gammaproteobacteria</taxon>
        <taxon>Chromatiales</taxon>
        <taxon>Chromatiaceae</taxon>
        <taxon>Thiohalocapsa</taxon>
    </lineage>
</organism>
<dbReference type="SUPFAM" id="SSF88723">
    <property type="entry name" value="PIN domain-like"/>
    <property type="match status" value="1"/>
</dbReference>